<keyword evidence="3" id="KW-1185">Reference proteome</keyword>
<dbReference type="SUPFAM" id="SSF55729">
    <property type="entry name" value="Acyl-CoA N-acyltransferases (Nat)"/>
    <property type="match status" value="1"/>
</dbReference>
<feature type="domain" description="N-acetyltransferase" evidence="1">
    <location>
        <begin position="1"/>
        <end position="147"/>
    </location>
</feature>
<evidence type="ECO:0000313" key="3">
    <source>
        <dbReference type="Proteomes" id="UP001494902"/>
    </source>
</evidence>
<dbReference type="PROSITE" id="PS51186">
    <property type="entry name" value="GNAT"/>
    <property type="match status" value="1"/>
</dbReference>
<evidence type="ECO:0000259" key="1">
    <source>
        <dbReference type="PROSITE" id="PS51186"/>
    </source>
</evidence>
<comment type="caution">
    <text evidence="2">The sequence shown here is derived from an EMBL/GenBank/DDBJ whole genome shotgun (WGS) entry which is preliminary data.</text>
</comment>
<organism evidence="2 3">
    <name type="scientific">Pseudonocardia nematodicida</name>
    <dbReference type="NCBI Taxonomy" id="1206997"/>
    <lineage>
        <taxon>Bacteria</taxon>
        <taxon>Bacillati</taxon>
        <taxon>Actinomycetota</taxon>
        <taxon>Actinomycetes</taxon>
        <taxon>Pseudonocardiales</taxon>
        <taxon>Pseudonocardiaceae</taxon>
        <taxon>Pseudonocardia</taxon>
    </lineage>
</organism>
<evidence type="ECO:0000313" key="2">
    <source>
        <dbReference type="EMBL" id="MEQ3553603.1"/>
    </source>
</evidence>
<proteinExistence type="predicted"/>
<dbReference type="RefSeq" id="WP_349300670.1">
    <property type="nucleotide sequence ID" value="NZ_JBEDNQ010000011.1"/>
</dbReference>
<reference evidence="2 3" key="1">
    <citation type="submission" date="2024-03" db="EMBL/GenBank/DDBJ databases">
        <title>Draft genome sequence of Pseudonocardia nematodicida JCM 31783.</title>
        <authorList>
            <person name="Butdee W."/>
            <person name="Duangmal K."/>
        </authorList>
    </citation>
    <scope>NUCLEOTIDE SEQUENCE [LARGE SCALE GENOMIC DNA]</scope>
    <source>
        <strain evidence="2 3">JCM 31783</strain>
    </source>
</reference>
<dbReference type="PANTHER" id="PTHR43072:SF36">
    <property type="entry name" value="RIBOSOMAL-PROTEIN-ALANINE ACETYLTRANSFERASE"/>
    <property type="match status" value="1"/>
</dbReference>
<gene>
    <name evidence="2" type="ORF">WIS52_24280</name>
</gene>
<dbReference type="PIRSF" id="PIRSF037663">
    <property type="entry name" value="Acetyltransf_GNAT_prd"/>
    <property type="match status" value="1"/>
</dbReference>
<dbReference type="InterPro" id="IPR016181">
    <property type="entry name" value="Acyl_CoA_acyltransferase"/>
</dbReference>
<dbReference type="Proteomes" id="UP001494902">
    <property type="component" value="Unassembled WGS sequence"/>
</dbReference>
<dbReference type="Gene3D" id="3.40.630.30">
    <property type="match status" value="1"/>
</dbReference>
<dbReference type="InterPro" id="IPR017255">
    <property type="entry name" value="AcTrfase_GNAT_prd"/>
</dbReference>
<dbReference type="EMBL" id="JBEDNQ010000011">
    <property type="protein sequence ID" value="MEQ3553603.1"/>
    <property type="molecule type" value="Genomic_DNA"/>
</dbReference>
<dbReference type="InterPro" id="IPR000182">
    <property type="entry name" value="GNAT_dom"/>
</dbReference>
<protein>
    <submittedName>
        <fullName evidence="2">GNAT family N-acetyltransferase</fullName>
    </submittedName>
</protein>
<sequence>MRVRAARPGDHPAIVGVVDDWWGRPVHGLVPRMFLDHFHRTSLVAVEDTAHGPLAGFLIGFPSPSEPAVGYIHFVGVRPDLRGDGLARDLYDRFTVIARAHGCSELQAITSPQNEGSLRFHRSLGFDVEGPVPDHDGAGLDKYRFRRVL</sequence>
<accession>A0ABV1KI65</accession>
<name>A0ABV1KI65_9PSEU</name>
<dbReference type="CDD" id="cd04301">
    <property type="entry name" value="NAT_SF"/>
    <property type="match status" value="1"/>
</dbReference>
<dbReference type="PANTHER" id="PTHR43072">
    <property type="entry name" value="N-ACETYLTRANSFERASE"/>
    <property type="match status" value="1"/>
</dbReference>
<dbReference type="Pfam" id="PF00583">
    <property type="entry name" value="Acetyltransf_1"/>
    <property type="match status" value="1"/>
</dbReference>